<evidence type="ECO:0000313" key="5">
    <source>
        <dbReference type="EMBL" id="GMH15850.1"/>
    </source>
</evidence>
<dbReference type="NCBIfam" id="TIGR01053">
    <property type="entry name" value="LSD1"/>
    <property type="match status" value="2"/>
</dbReference>
<evidence type="ECO:0000313" key="6">
    <source>
        <dbReference type="Proteomes" id="UP001279734"/>
    </source>
</evidence>
<dbReference type="InterPro" id="IPR005735">
    <property type="entry name" value="Znf_LSD1"/>
</dbReference>
<gene>
    <name evidence="5" type="ORF">Nepgr_017691</name>
</gene>
<evidence type="ECO:0000259" key="4">
    <source>
        <dbReference type="Pfam" id="PF06943"/>
    </source>
</evidence>
<dbReference type="Pfam" id="PF06943">
    <property type="entry name" value="zf-LSD1"/>
    <property type="match status" value="2"/>
</dbReference>
<evidence type="ECO:0000256" key="3">
    <source>
        <dbReference type="SAM" id="MobiDB-lite"/>
    </source>
</evidence>
<feature type="compositionally biased region" description="Basic and acidic residues" evidence="3">
    <location>
        <begin position="12"/>
        <end position="23"/>
    </location>
</feature>
<dbReference type="PANTHER" id="PTHR31747:SF17">
    <property type="entry name" value="PROTEIN LOL2"/>
    <property type="match status" value="1"/>
</dbReference>
<name>A0AAD3SRX2_NEPGR</name>
<organism evidence="5 6">
    <name type="scientific">Nepenthes gracilis</name>
    <name type="common">Slender pitcher plant</name>
    <dbReference type="NCBI Taxonomy" id="150966"/>
    <lineage>
        <taxon>Eukaryota</taxon>
        <taxon>Viridiplantae</taxon>
        <taxon>Streptophyta</taxon>
        <taxon>Embryophyta</taxon>
        <taxon>Tracheophyta</taxon>
        <taxon>Spermatophyta</taxon>
        <taxon>Magnoliopsida</taxon>
        <taxon>eudicotyledons</taxon>
        <taxon>Gunneridae</taxon>
        <taxon>Pentapetalae</taxon>
        <taxon>Caryophyllales</taxon>
        <taxon>Nepenthaceae</taxon>
        <taxon>Nepenthes</taxon>
    </lineage>
</organism>
<dbReference type="Proteomes" id="UP001279734">
    <property type="component" value="Unassembled WGS sequence"/>
</dbReference>
<feature type="compositionally biased region" description="Pro residues" evidence="3">
    <location>
        <begin position="30"/>
        <end position="42"/>
    </location>
</feature>
<comment type="caution">
    <text evidence="5">The sequence shown here is derived from an EMBL/GenBank/DDBJ whole genome shotgun (WGS) entry which is preliminary data.</text>
</comment>
<dbReference type="InterPro" id="IPR040319">
    <property type="entry name" value="LSD1-like"/>
</dbReference>
<dbReference type="EMBL" id="BSYO01000015">
    <property type="protein sequence ID" value="GMH15850.1"/>
    <property type="molecule type" value="Genomic_DNA"/>
</dbReference>
<feature type="domain" description="Zinc finger LSD1-type" evidence="4">
    <location>
        <begin position="92"/>
        <end position="109"/>
    </location>
</feature>
<reference evidence="5" key="1">
    <citation type="submission" date="2023-05" db="EMBL/GenBank/DDBJ databases">
        <title>Nepenthes gracilis genome sequencing.</title>
        <authorList>
            <person name="Fukushima K."/>
        </authorList>
    </citation>
    <scope>NUCLEOTIDE SEQUENCE</scope>
    <source>
        <strain evidence="5">SING2019-196</strain>
    </source>
</reference>
<dbReference type="AlphaFoldDB" id="A0AAD3SRX2"/>
<accession>A0AAD3SRX2</accession>
<sequence>MMGDARMMETPQHAEEGKEKQEKEEEAAEGPPPGWESTPPPLLPPLVESAQMVCGSCRHLLSYPRGSRHVQCTCCQTVNFVLEEHEVGQVKCGNCAVLLMYPYGVQSVRSTTDGLPCLFNRDEQTLHPAWLIELLQFITAKAKPVRTMLAYADVDEVFLCA</sequence>
<feature type="region of interest" description="Disordered" evidence="3">
    <location>
        <begin position="1"/>
        <end position="42"/>
    </location>
</feature>
<keyword evidence="2" id="KW-0539">Nucleus</keyword>
<protein>
    <recommendedName>
        <fullName evidence="4">Zinc finger LSD1-type domain-containing protein</fullName>
    </recommendedName>
</protein>
<comment type="subcellular location">
    <subcellularLocation>
        <location evidence="1">Nucleus</location>
    </subcellularLocation>
</comment>
<dbReference type="PANTHER" id="PTHR31747">
    <property type="entry name" value="PROTEIN LSD1"/>
    <property type="match status" value="1"/>
</dbReference>
<evidence type="ECO:0000256" key="1">
    <source>
        <dbReference type="ARBA" id="ARBA00004123"/>
    </source>
</evidence>
<dbReference type="GO" id="GO:0005634">
    <property type="term" value="C:nucleus"/>
    <property type="evidence" value="ECO:0007669"/>
    <property type="project" value="UniProtKB-SubCell"/>
</dbReference>
<proteinExistence type="predicted"/>
<keyword evidence="6" id="KW-1185">Reference proteome</keyword>
<feature type="domain" description="Zinc finger LSD1-type" evidence="4">
    <location>
        <begin position="54"/>
        <end position="78"/>
    </location>
</feature>
<evidence type="ECO:0000256" key="2">
    <source>
        <dbReference type="ARBA" id="ARBA00023242"/>
    </source>
</evidence>